<organism evidence="2 3">
    <name type="scientific">Streptomyces qinglanensis</name>
    <dbReference type="NCBI Taxonomy" id="943816"/>
    <lineage>
        <taxon>Bacteria</taxon>
        <taxon>Bacillati</taxon>
        <taxon>Actinomycetota</taxon>
        <taxon>Actinomycetes</taxon>
        <taxon>Kitasatosporales</taxon>
        <taxon>Streptomycetaceae</taxon>
        <taxon>Streptomyces</taxon>
    </lineage>
</organism>
<dbReference type="AlphaFoldDB" id="A0A1H9SBU2"/>
<proteinExistence type="predicted"/>
<feature type="region of interest" description="Disordered" evidence="1">
    <location>
        <begin position="1"/>
        <end position="24"/>
    </location>
</feature>
<keyword evidence="3" id="KW-1185">Reference proteome</keyword>
<sequence length="128" mass="14280">MTTAMPTAAMASDKPHSRNGPETWDTSGHVSGWFEHKGDKLVAWDAVADGKSAVLAARRQHWYYHDMRYYCTPLWNAKGSGHLVKRTCDGKDPAYTPEGWYMFYFPCTGEYAGREMGDCGAMEGMGVT</sequence>
<evidence type="ECO:0000313" key="3">
    <source>
        <dbReference type="Proteomes" id="UP000182841"/>
    </source>
</evidence>
<gene>
    <name evidence="2" type="ORF">SAMN05421870_104380</name>
</gene>
<accession>A0A1H9SBU2</accession>
<dbReference type="Proteomes" id="UP000182841">
    <property type="component" value="Unassembled WGS sequence"/>
</dbReference>
<evidence type="ECO:0000256" key="1">
    <source>
        <dbReference type="SAM" id="MobiDB-lite"/>
    </source>
</evidence>
<evidence type="ECO:0000313" key="2">
    <source>
        <dbReference type="EMBL" id="SER81659.1"/>
    </source>
</evidence>
<protein>
    <submittedName>
        <fullName evidence="2">Uncharacterized protein</fullName>
    </submittedName>
</protein>
<name>A0A1H9SBU2_9ACTN</name>
<dbReference type="EMBL" id="FOGO01000004">
    <property type="protein sequence ID" value="SER81659.1"/>
    <property type="molecule type" value="Genomic_DNA"/>
</dbReference>
<reference evidence="3" key="1">
    <citation type="submission" date="2016-10" db="EMBL/GenBank/DDBJ databases">
        <authorList>
            <person name="Varghese N."/>
            <person name="Submissions S."/>
        </authorList>
    </citation>
    <scope>NUCLEOTIDE SEQUENCE [LARGE SCALE GENOMIC DNA]</scope>
    <source>
        <strain evidence="3">CGMCC 4.6825</strain>
    </source>
</reference>
<feature type="compositionally biased region" description="Low complexity" evidence="1">
    <location>
        <begin position="1"/>
        <end position="11"/>
    </location>
</feature>
<dbReference type="RefSeq" id="WP_143081833.1">
    <property type="nucleotide sequence ID" value="NZ_FOGO01000004.1"/>
</dbReference>